<feature type="region of interest" description="Disordered" evidence="1">
    <location>
        <begin position="1"/>
        <end position="26"/>
    </location>
</feature>
<organism evidence="3 4">
    <name type="scientific">Falsihalocynthiibacter arcticus</name>
    <dbReference type="NCBI Taxonomy" id="1579316"/>
    <lineage>
        <taxon>Bacteria</taxon>
        <taxon>Pseudomonadati</taxon>
        <taxon>Pseudomonadota</taxon>
        <taxon>Alphaproteobacteria</taxon>
        <taxon>Rhodobacterales</taxon>
        <taxon>Roseobacteraceae</taxon>
        <taxon>Falsihalocynthiibacter</taxon>
    </lineage>
</organism>
<dbReference type="OrthoDB" id="9804204at2"/>
<dbReference type="KEGG" id="hat:RC74_05440"/>
<dbReference type="GO" id="GO:0016740">
    <property type="term" value="F:transferase activity"/>
    <property type="evidence" value="ECO:0007669"/>
    <property type="project" value="InterPro"/>
</dbReference>
<proteinExistence type="predicted"/>
<gene>
    <name evidence="3" type="ORF">RC74_05440</name>
</gene>
<evidence type="ECO:0000313" key="3">
    <source>
        <dbReference type="EMBL" id="AML50799.1"/>
    </source>
</evidence>
<dbReference type="STRING" id="1579316.RC74_05440"/>
<name>A0A126UZC5_9RHOB</name>
<sequence length="153" mass="17593">MGRRIPCSIGKGGFVADKREGDGGTPRQEMRLVGGGFRQSRLRQPHVPFPMRAIGPADVWSDDSCDPDYNSQKTQRFYKFSHETLFRSDPLYDVVLYTDYNYPQATLGLGSAIFVHQWRKPRHPTEGCIAFSRQNLQWILARWTPYSRIIVKA</sequence>
<evidence type="ECO:0000256" key="1">
    <source>
        <dbReference type="SAM" id="MobiDB-lite"/>
    </source>
</evidence>
<keyword evidence="4" id="KW-1185">Reference proteome</keyword>
<evidence type="ECO:0000313" key="4">
    <source>
        <dbReference type="Proteomes" id="UP000070371"/>
    </source>
</evidence>
<dbReference type="InterPro" id="IPR005490">
    <property type="entry name" value="LD_TPept_cat_dom"/>
</dbReference>
<dbReference type="PANTHER" id="PTHR38589">
    <property type="entry name" value="BLR0621 PROTEIN"/>
    <property type="match status" value="1"/>
</dbReference>
<dbReference type="Proteomes" id="UP000070371">
    <property type="component" value="Chromosome"/>
</dbReference>
<accession>A0A126UZC5</accession>
<dbReference type="AlphaFoldDB" id="A0A126UZC5"/>
<reference evidence="3 4" key="1">
    <citation type="submission" date="2016-02" db="EMBL/GenBank/DDBJ databases">
        <title>Complete genome sequence of Halocynthiibacter arcticus PAMC 20958t from arctic marine sediment.</title>
        <authorList>
            <person name="Lee Y.M."/>
            <person name="Baek K."/>
            <person name="Lee H.K."/>
            <person name="Shin S.C."/>
        </authorList>
    </citation>
    <scope>NUCLEOTIDE SEQUENCE [LARGE SCALE GENOMIC DNA]</scope>
    <source>
        <strain evidence="3">PAMC 20958</strain>
    </source>
</reference>
<feature type="domain" description="L,D-TPase catalytic" evidence="2">
    <location>
        <begin position="4"/>
        <end position="151"/>
    </location>
</feature>
<dbReference type="PANTHER" id="PTHR38589:SF1">
    <property type="entry name" value="BLR0621 PROTEIN"/>
    <property type="match status" value="1"/>
</dbReference>
<dbReference type="RefSeq" id="WP_052274959.1">
    <property type="nucleotide sequence ID" value="NZ_CP014327.1"/>
</dbReference>
<dbReference type="CDD" id="cd16913">
    <property type="entry name" value="YkuD_like"/>
    <property type="match status" value="1"/>
</dbReference>
<evidence type="ECO:0000259" key="2">
    <source>
        <dbReference type="Pfam" id="PF03734"/>
    </source>
</evidence>
<dbReference type="EMBL" id="CP014327">
    <property type="protein sequence ID" value="AML50799.1"/>
    <property type="molecule type" value="Genomic_DNA"/>
</dbReference>
<protein>
    <recommendedName>
        <fullName evidence="2">L,D-TPase catalytic domain-containing protein</fullName>
    </recommendedName>
</protein>
<dbReference type="Pfam" id="PF03734">
    <property type="entry name" value="YkuD"/>
    <property type="match status" value="1"/>
</dbReference>